<reference evidence="3 4" key="1">
    <citation type="submission" date="2024-10" db="EMBL/GenBank/DDBJ databases">
        <title>Updated reference genomes for cyclostephanoid diatoms.</title>
        <authorList>
            <person name="Roberts W.R."/>
            <person name="Alverson A.J."/>
        </authorList>
    </citation>
    <scope>NUCLEOTIDE SEQUENCE [LARGE SCALE GENOMIC DNA]</scope>
    <source>
        <strain evidence="3 4">AJA010-31</strain>
    </source>
</reference>
<feature type="region of interest" description="Disordered" evidence="1">
    <location>
        <begin position="419"/>
        <end position="439"/>
    </location>
</feature>
<feature type="transmembrane region" description="Helical" evidence="2">
    <location>
        <begin position="241"/>
        <end position="262"/>
    </location>
</feature>
<dbReference type="AlphaFoldDB" id="A0ABD3Q069"/>
<evidence type="ECO:0000256" key="1">
    <source>
        <dbReference type="SAM" id="MobiDB-lite"/>
    </source>
</evidence>
<evidence type="ECO:0000313" key="3">
    <source>
        <dbReference type="EMBL" id="KAL3793780.1"/>
    </source>
</evidence>
<keyword evidence="4" id="KW-1185">Reference proteome</keyword>
<dbReference type="Pfam" id="PF06966">
    <property type="entry name" value="DUF1295"/>
    <property type="match status" value="1"/>
</dbReference>
<evidence type="ECO:0000313" key="4">
    <source>
        <dbReference type="Proteomes" id="UP001530400"/>
    </source>
</evidence>
<dbReference type="PROSITE" id="PS50244">
    <property type="entry name" value="S5A_REDUCTASE"/>
    <property type="match status" value="1"/>
</dbReference>
<feature type="transmembrane region" description="Helical" evidence="2">
    <location>
        <begin position="282"/>
        <end position="300"/>
    </location>
</feature>
<comment type="caution">
    <text evidence="3">The sequence shown here is derived from an EMBL/GenBank/DDBJ whole genome shotgun (WGS) entry which is preliminary data.</text>
</comment>
<feature type="transmembrane region" description="Helical" evidence="2">
    <location>
        <begin position="140"/>
        <end position="162"/>
    </location>
</feature>
<feature type="transmembrane region" description="Helical" evidence="2">
    <location>
        <begin position="75"/>
        <end position="95"/>
    </location>
</feature>
<feature type="transmembrane region" description="Helical" evidence="2">
    <location>
        <begin position="335"/>
        <end position="354"/>
    </location>
</feature>
<proteinExistence type="predicted"/>
<dbReference type="PANTHER" id="PTHR32251:SF15">
    <property type="entry name" value="3-OXO-5-ALPHA-STEROID 4-DEHYDROGENASE (DUF1295)"/>
    <property type="match status" value="1"/>
</dbReference>
<dbReference type="PANTHER" id="PTHR32251">
    <property type="entry name" value="3-OXO-5-ALPHA-STEROID 4-DEHYDROGENASE"/>
    <property type="match status" value="1"/>
</dbReference>
<feature type="compositionally biased region" description="Acidic residues" evidence="1">
    <location>
        <begin position="429"/>
        <end position="439"/>
    </location>
</feature>
<evidence type="ECO:0000256" key="2">
    <source>
        <dbReference type="SAM" id="Phobius"/>
    </source>
</evidence>
<feature type="transmembrane region" description="Helical" evidence="2">
    <location>
        <begin position="107"/>
        <end position="128"/>
    </location>
</feature>
<name>A0ABD3Q069_9STRA</name>
<gene>
    <name evidence="3" type="ORF">ACHAWO_013485</name>
</gene>
<accession>A0ABD3Q069</accession>
<keyword evidence="2" id="KW-1133">Transmembrane helix</keyword>
<feature type="transmembrane region" description="Helical" evidence="2">
    <location>
        <begin position="191"/>
        <end position="210"/>
    </location>
</feature>
<protein>
    <recommendedName>
        <fullName evidence="5">Steroid 5-alpha reductase C-terminal domain-containing protein</fullName>
    </recommendedName>
</protein>
<dbReference type="EMBL" id="JALLPJ020000383">
    <property type="protein sequence ID" value="KAL3793780.1"/>
    <property type="molecule type" value="Genomic_DNA"/>
</dbReference>
<keyword evidence="2" id="KW-0472">Membrane</keyword>
<evidence type="ECO:0008006" key="5">
    <source>
        <dbReference type="Google" id="ProtNLM"/>
    </source>
</evidence>
<keyword evidence="2" id="KW-0812">Transmembrane</keyword>
<organism evidence="3 4">
    <name type="scientific">Cyclotella atomus</name>
    <dbReference type="NCBI Taxonomy" id="382360"/>
    <lineage>
        <taxon>Eukaryota</taxon>
        <taxon>Sar</taxon>
        <taxon>Stramenopiles</taxon>
        <taxon>Ochrophyta</taxon>
        <taxon>Bacillariophyta</taxon>
        <taxon>Coscinodiscophyceae</taxon>
        <taxon>Thalassiosirophycidae</taxon>
        <taxon>Stephanodiscales</taxon>
        <taxon>Stephanodiscaceae</taxon>
        <taxon>Cyclotella</taxon>
    </lineage>
</organism>
<sequence>MRAIRYATLALYIGSARGFISPIPHATLRHDGGCEAAGTIQSNKSVKNNGLTRLPTSVISREHVGSKEITRSKTFTSGIALGLLAIVSNSAIVHAAKKTVEVSAPAIVLPTTSTLLLACLLPTLLGFYKSEYGVSYGYGTAIASSSCLVLSSLASAAGMSLLPSSLTPSTVIPAIQTFVTSLKSLTGNLPAFHAASLLFYGTRLDLFLLYRELCLPRFRAMRERIEDRTKKQGSRLKRTPFILSCAFLYYCMMCPLLVTSSLCDGIPMCRCGVGGPVAPLEQILRVLVGLTLSGFLLGALGDLNKSLGKMINGEDALITGGVFRVFRHPNYTGEVIGWVSSCLAAFTAVALKAAQGGGLAVWKSQATYLGLSVLGAIGITFVLGTATAGLEYRQNEKYGDTEEYKDWVKRSWVGFTLGKRKEPSSTVEESTEGDSDSQD</sequence>
<feature type="transmembrane region" description="Helical" evidence="2">
    <location>
        <begin position="366"/>
        <end position="390"/>
    </location>
</feature>
<dbReference type="InterPro" id="IPR010721">
    <property type="entry name" value="UstE-like"/>
</dbReference>
<dbReference type="Proteomes" id="UP001530400">
    <property type="component" value="Unassembled WGS sequence"/>
</dbReference>
<dbReference type="Gene3D" id="1.20.120.1630">
    <property type="match status" value="1"/>
</dbReference>